<reference evidence="2 3" key="1">
    <citation type="submission" date="2017-08" db="EMBL/GenBank/DDBJ databases">
        <title>Complete Genome Sequence of Acetobacter tropicalis Oregon-R-modENCODE STRAIN BDGP1, an acetic acid bacterium isolated from Drosophila melanogaster gut.</title>
        <authorList>
            <person name="Wan K.H."/>
            <person name="Yu C."/>
            <person name="Park S."/>
            <person name="Hammonds A.S."/>
            <person name="Booth B.W."/>
            <person name="Celniker S.E."/>
        </authorList>
    </citation>
    <scope>NUCLEOTIDE SEQUENCE [LARGE SCALE GENOMIC DNA]</scope>
    <source>
        <strain evidence="2 3">BDGP1</strain>
    </source>
</reference>
<sequence length="603" mass="63515">MRTFFLAAYLIFVPVVVAAQTLPATKPPGGLDSTTVIPKVYADGTAGTLAQIGQMADGSVQQSDKNAANGVSGLNAASEAVSPVNTTDVKAARSLAFGRDMNGQPIGYFGPVSDTATSQYFLWIGGLNRFAPGGMKITSQLYGGPENCLLNIQNTYFQQFARCGAGYDQSIAEMVKTTVNAPMAEFGASTTSPSGGIYSVEYTGTSVKIRPGLSTADSGYFLYRTRIYTNVSNGIRDTDTNTPSIWFGYAGTQVAGTDGSGTYTEIPISSDASVWSAGWMRVNSSFAKVTTTTAPGSNSGDATDTVLTNYSAPVILVGTSGTAFNTNRYVNIDLTAKDTQSRTYQDIETDYAIKDTADHAHDYQYKISGHTDSVVGSVTYPSPKSFIRKIDGHGIMPILEQIQGAAYGGRTIHTDSGFQLYRQGDLNTGNVGDKQQYIQLVGANLAGAFNNLLLFGAFDNADTSIDGWGRGSLHLASQICNTASSQTEGTTPGQSGCAGAGQIVWGAQGNRYGVSLGSGLGSSVTYVMHAKSDGTAEFLHRAQFDGQILPQQATISTLPAGVQDGASVWCLDCVLNGVTGVMAYYHGSPDGHWRDPANNLLTK</sequence>
<evidence type="ECO:0000256" key="1">
    <source>
        <dbReference type="SAM" id="SignalP"/>
    </source>
</evidence>
<dbReference type="KEGG" id="ato:CIW82_13260"/>
<accession>A0A291PJB6</accession>
<feature type="signal peptide" evidence="1">
    <location>
        <begin position="1"/>
        <end position="18"/>
    </location>
</feature>
<organism evidence="2 3">
    <name type="scientific">Acetobacter tropicalis</name>
    <dbReference type="NCBI Taxonomy" id="104102"/>
    <lineage>
        <taxon>Bacteria</taxon>
        <taxon>Pseudomonadati</taxon>
        <taxon>Pseudomonadota</taxon>
        <taxon>Alphaproteobacteria</taxon>
        <taxon>Acetobacterales</taxon>
        <taxon>Acetobacteraceae</taxon>
        <taxon>Acetobacter</taxon>
    </lineage>
</organism>
<evidence type="ECO:0000313" key="3">
    <source>
        <dbReference type="Proteomes" id="UP000220394"/>
    </source>
</evidence>
<name>A0A291PJB6_9PROT</name>
<keyword evidence="1" id="KW-0732">Signal</keyword>
<dbReference type="RefSeq" id="WP_097802451.1">
    <property type="nucleotide sequence ID" value="NZ_CP022699.1"/>
</dbReference>
<proteinExistence type="predicted"/>
<feature type="chain" id="PRO_5018268486" description="Tail fiber protein" evidence="1">
    <location>
        <begin position="19"/>
        <end position="603"/>
    </location>
</feature>
<dbReference type="AlphaFoldDB" id="A0A291PJB6"/>
<gene>
    <name evidence="2" type="ORF">CIW82_13260</name>
</gene>
<dbReference type="EMBL" id="CP022699">
    <property type="protein sequence ID" value="ATJ91516.1"/>
    <property type="molecule type" value="Genomic_DNA"/>
</dbReference>
<evidence type="ECO:0000313" key="2">
    <source>
        <dbReference type="EMBL" id="ATJ91516.1"/>
    </source>
</evidence>
<dbReference type="Proteomes" id="UP000220394">
    <property type="component" value="Chromosome"/>
</dbReference>
<evidence type="ECO:0008006" key="4">
    <source>
        <dbReference type="Google" id="ProtNLM"/>
    </source>
</evidence>
<protein>
    <recommendedName>
        <fullName evidence="4">Tail fiber protein</fullName>
    </recommendedName>
</protein>